<dbReference type="PANTHER" id="PTHR43451">
    <property type="entry name" value="ACETYLTRANSFERASE (GNAT) FAMILY PROTEIN"/>
    <property type="match status" value="1"/>
</dbReference>
<dbReference type="EMBL" id="WJPO01000004">
    <property type="protein sequence ID" value="MRH20199.1"/>
    <property type="molecule type" value="Genomic_DNA"/>
</dbReference>
<evidence type="ECO:0000259" key="1">
    <source>
        <dbReference type="PROSITE" id="PS51186"/>
    </source>
</evidence>
<accession>A0A844BC30</accession>
<keyword evidence="3" id="KW-1185">Reference proteome</keyword>
<dbReference type="InterPro" id="IPR052564">
    <property type="entry name" value="N-acetyltrans/Recomb-assoc"/>
</dbReference>
<reference evidence="2 3" key="1">
    <citation type="submission" date="2019-11" db="EMBL/GenBank/DDBJ databases">
        <title>Draft Whole-Genome sequence of the marine photosynthetic bacterium Rhodovulum strictum DSM 11289.</title>
        <authorList>
            <person name="Kyndt J.A."/>
            <person name="Meyer T.E."/>
        </authorList>
    </citation>
    <scope>NUCLEOTIDE SEQUENCE [LARGE SCALE GENOMIC DNA]</scope>
    <source>
        <strain evidence="2 3">DSM 11289</strain>
    </source>
</reference>
<dbReference type="InterPro" id="IPR016181">
    <property type="entry name" value="Acyl_CoA_acyltransferase"/>
</dbReference>
<dbReference type="PANTHER" id="PTHR43451:SF1">
    <property type="entry name" value="ACETYLTRANSFERASE"/>
    <property type="match status" value="1"/>
</dbReference>
<evidence type="ECO:0000313" key="3">
    <source>
        <dbReference type="Proteomes" id="UP000466730"/>
    </source>
</evidence>
<dbReference type="Pfam" id="PF13673">
    <property type="entry name" value="Acetyltransf_10"/>
    <property type="match status" value="1"/>
</dbReference>
<dbReference type="AlphaFoldDB" id="A0A844BC30"/>
<dbReference type="CDD" id="cd04301">
    <property type="entry name" value="NAT_SF"/>
    <property type="match status" value="1"/>
</dbReference>
<dbReference type="Gene3D" id="3.40.630.30">
    <property type="match status" value="1"/>
</dbReference>
<evidence type="ECO:0000313" key="2">
    <source>
        <dbReference type="EMBL" id="MRH20199.1"/>
    </source>
</evidence>
<proteinExistence type="predicted"/>
<protein>
    <submittedName>
        <fullName evidence="2">GNAT family N-acetyltransferase</fullName>
    </submittedName>
</protein>
<dbReference type="OrthoDB" id="9789081at2"/>
<keyword evidence="2" id="KW-0808">Transferase</keyword>
<dbReference type="SUPFAM" id="SSF55729">
    <property type="entry name" value="Acyl-CoA N-acyltransferases (Nat)"/>
    <property type="match status" value="1"/>
</dbReference>
<dbReference type="InterPro" id="IPR000182">
    <property type="entry name" value="GNAT_dom"/>
</dbReference>
<dbReference type="RefSeq" id="WP_153747513.1">
    <property type="nucleotide sequence ID" value="NZ_BAAADI010000032.1"/>
</dbReference>
<gene>
    <name evidence="2" type="ORF">GH815_04260</name>
</gene>
<comment type="caution">
    <text evidence="2">The sequence shown here is derived from an EMBL/GenBank/DDBJ whole genome shotgun (WGS) entry which is preliminary data.</text>
</comment>
<sequence length="171" mass="18508">MGRHRLSCPRGRDLIAPRLRLRPARQGDGAAAHAVFYAAVHHGTSAAYGPEERAAWAPSPEPAPGWEERLLAGTTLLAEAGRNIVGFMTLEADGHLEFAYVAPDRMGQGIGAALHDAILATARKAGLELLTTEASLIARPFYARHGWRETGRQSVIRHGIALTNFRMELAL</sequence>
<dbReference type="Proteomes" id="UP000466730">
    <property type="component" value="Unassembled WGS sequence"/>
</dbReference>
<dbReference type="GO" id="GO:0016747">
    <property type="term" value="F:acyltransferase activity, transferring groups other than amino-acyl groups"/>
    <property type="evidence" value="ECO:0007669"/>
    <property type="project" value="InterPro"/>
</dbReference>
<organism evidence="2 3">
    <name type="scientific">Rhodovulum strictum</name>
    <dbReference type="NCBI Taxonomy" id="58314"/>
    <lineage>
        <taxon>Bacteria</taxon>
        <taxon>Pseudomonadati</taxon>
        <taxon>Pseudomonadota</taxon>
        <taxon>Alphaproteobacteria</taxon>
        <taxon>Rhodobacterales</taxon>
        <taxon>Paracoccaceae</taxon>
        <taxon>Rhodovulum</taxon>
    </lineage>
</organism>
<dbReference type="PROSITE" id="PS51186">
    <property type="entry name" value="GNAT"/>
    <property type="match status" value="1"/>
</dbReference>
<name>A0A844BC30_9RHOB</name>
<feature type="domain" description="N-acetyltransferase" evidence="1">
    <location>
        <begin position="19"/>
        <end position="171"/>
    </location>
</feature>